<name>A0ACB9LQ33_BAUVA</name>
<dbReference type="Proteomes" id="UP000828941">
    <property type="component" value="Chromosome 11"/>
</dbReference>
<reference evidence="1 2" key="1">
    <citation type="journal article" date="2022" name="DNA Res.">
        <title>Chromosomal-level genome assembly of the orchid tree Bauhinia variegata (Leguminosae; Cercidoideae) supports the allotetraploid origin hypothesis of Bauhinia.</title>
        <authorList>
            <person name="Zhong Y."/>
            <person name="Chen Y."/>
            <person name="Zheng D."/>
            <person name="Pang J."/>
            <person name="Liu Y."/>
            <person name="Luo S."/>
            <person name="Meng S."/>
            <person name="Qian L."/>
            <person name="Wei D."/>
            <person name="Dai S."/>
            <person name="Zhou R."/>
        </authorList>
    </citation>
    <scope>NUCLEOTIDE SEQUENCE [LARGE SCALE GENOMIC DNA]</scope>
    <source>
        <strain evidence="1">BV-YZ2020</strain>
    </source>
</reference>
<keyword evidence="2" id="KW-1185">Reference proteome</keyword>
<sequence>MALRSLSLTHQNRGKLFRALNPCAFSSLLFPSLPYSTTDSHESNSYNSRIVDTLISIFTREPFTPNDPETMHLSPRITSQVVESVLKGLKSWKIAQTFFIWASNQNGYKHSCYTFNAMGSILSRAQQSALLRDMLKYVLHSRCSFTPGALGFLIRCLGNVGLIEEANEFFDEVRLMGLCVPNNYSYNCLLEVLSKSSSIDLLEMRLKEMRDMGWQFDKYTLTSILHAYCNSGKFEEALNVYNKIHGMGWADAHICSVLVCSVSKRAMVDKAFELVERMEEQDITLNEKTFCILIHGFVKESRVDKALQMFDKMLQAGFTPDVSLYDVLIGGLCRNQELDKAFNLCLEMIKFGVQPDAEILTKILSTSLDRSRIIQLLEEIPEDIKENSRVLLYNAILNSYVCDGLIDEAYHFLQVMMGRSSTTDMQIDTFYSVKKMVFPNTNSFGIVIDGLLKNARLDLALGLLNDMQQNFCKPNIVIYNNLIKELCNSGRLEEGFDLLRKMKESGLQPTEFTHNSIYGCLCQRKDILGAINMLREMRTCGHEPWIKYSTLLVKGLSGCGRVVEACDFLSIMVQEGFLPDIISYSAAISGLIKIQEVDRALHLFRDFCSHGYYPDVVAFNILVDGLCKENRLIEAENLLNEIVMRGLSPSVVTYNCLIDGWCKNGSIDKARLLLYRMFEEGRQPNIITYVTLVDGLCRAGNPDDALLIWNEMERKGCAPNRIAFMALIHGLCKCCRPTDALHFLREMECKEMKADSYIYAALLSAFISDLNLPSAFEILKEMIDKGSFPESHDKNFSNTRDAIIKLSKNDMTSSGIQALIKEGNIPASFLSTS</sequence>
<dbReference type="EMBL" id="CM039436">
    <property type="protein sequence ID" value="KAI4313233.1"/>
    <property type="molecule type" value="Genomic_DNA"/>
</dbReference>
<organism evidence="1 2">
    <name type="scientific">Bauhinia variegata</name>
    <name type="common">Purple orchid tree</name>
    <name type="synonym">Phanera variegata</name>
    <dbReference type="NCBI Taxonomy" id="167791"/>
    <lineage>
        <taxon>Eukaryota</taxon>
        <taxon>Viridiplantae</taxon>
        <taxon>Streptophyta</taxon>
        <taxon>Embryophyta</taxon>
        <taxon>Tracheophyta</taxon>
        <taxon>Spermatophyta</taxon>
        <taxon>Magnoliopsida</taxon>
        <taxon>eudicotyledons</taxon>
        <taxon>Gunneridae</taxon>
        <taxon>Pentapetalae</taxon>
        <taxon>rosids</taxon>
        <taxon>fabids</taxon>
        <taxon>Fabales</taxon>
        <taxon>Fabaceae</taxon>
        <taxon>Cercidoideae</taxon>
        <taxon>Cercideae</taxon>
        <taxon>Bauhiniinae</taxon>
        <taxon>Bauhinia</taxon>
    </lineage>
</organism>
<evidence type="ECO:0000313" key="2">
    <source>
        <dbReference type="Proteomes" id="UP000828941"/>
    </source>
</evidence>
<accession>A0ACB9LQ33</accession>
<gene>
    <name evidence="1" type="ORF">L6164_026226</name>
</gene>
<proteinExistence type="predicted"/>
<protein>
    <submittedName>
        <fullName evidence="1">Uncharacterized protein</fullName>
    </submittedName>
</protein>
<comment type="caution">
    <text evidence="1">The sequence shown here is derived from an EMBL/GenBank/DDBJ whole genome shotgun (WGS) entry which is preliminary data.</text>
</comment>
<evidence type="ECO:0000313" key="1">
    <source>
        <dbReference type="EMBL" id="KAI4313233.1"/>
    </source>
</evidence>